<dbReference type="Proteomes" id="UP001596058">
    <property type="component" value="Unassembled WGS sequence"/>
</dbReference>
<organism evidence="1 2">
    <name type="scientific">Nonomuraea insulae</name>
    <dbReference type="NCBI Taxonomy" id="1616787"/>
    <lineage>
        <taxon>Bacteria</taxon>
        <taxon>Bacillati</taxon>
        <taxon>Actinomycetota</taxon>
        <taxon>Actinomycetes</taxon>
        <taxon>Streptosporangiales</taxon>
        <taxon>Streptosporangiaceae</taxon>
        <taxon>Nonomuraea</taxon>
    </lineage>
</organism>
<dbReference type="RefSeq" id="WP_379512580.1">
    <property type="nucleotide sequence ID" value="NZ_JBHSPA010000006.1"/>
</dbReference>
<evidence type="ECO:0000313" key="2">
    <source>
        <dbReference type="Proteomes" id="UP001596058"/>
    </source>
</evidence>
<reference evidence="2" key="1">
    <citation type="journal article" date="2019" name="Int. J. Syst. Evol. Microbiol.">
        <title>The Global Catalogue of Microorganisms (GCM) 10K type strain sequencing project: providing services to taxonomists for standard genome sequencing and annotation.</title>
        <authorList>
            <consortium name="The Broad Institute Genomics Platform"/>
            <consortium name="The Broad Institute Genome Sequencing Center for Infectious Disease"/>
            <person name="Wu L."/>
            <person name="Ma J."/>
        </authorList>
    </citation>
    <scope>NUCLEOTIDE SEQUENCE [LARGE SCALE GENOMIC DNA]</scope>
    <source>
        <strain evidence="2">CCUG 53903</strain>
    </source>
</reference>
<proteinExistence type="predicted"/>
<evidence type="ECO:0000313" key="1">
    <source>
        <dbReference type="EMBL" id="MFC5823041.1"/>
    </source>
</evidence>
<name>A0ABW1CEB2_9ACTN</name>
<gene>
    <name evidence="1" type="ORF">ACFPZ3_04150</name>
</gene>
<comment type="caution">
    <text evidence="1">The sequence shown here is derived from an EMBL/GenBank/DDBJ whole genome shotgun (WGS) entry which is preliminary data.</text>
</comment>
<keyword evidence="2" id="KW-1185">Reference proteome</keyword>
<accession>A0ABW1CEB2</accession>
<protein>
    <submittedName>
        <fullName evidence="1">Uncharacterized protein</fullName>
    </submittedName>
</protein>
<dbReference type="EMBL" id="JBHSPA010000006">
    <property type="protein sequence ID" value="MFC5823041.1"/>
    <property type="molecule type" value="Genomic_DNA"/>
</dbReference>
<sequence>MQIVVFNWNDDAAGGSNLMGALGEVGFVHVLYQWVTGQINCNMQAGRPRTSRSCCWRRLPAR</sequence>